<accession>A0A480A6B0</accession>
<dbReference type="RefSeq" id="WP_137906313.1">
    <property type="nucleotide sequence ID" value="NZ_BJCF01000001.1"/>
</dbReference>
<name>A0A480A6B0_9CYAN</name>
<dbReference type="Proteomes" id="UP000299367">
    <property type="component" value="Unassembled WGS sequence"/>
</dbReference>
<evidence type="ECO:0000313" key="1">
    <source>
        <dbReference type="EMBL" id="GCL40457.1"/>
    </source>
</evidence>
<gene>
    <name evidence="1" type="ORF">NIES80_01440</name>
</gene>
<reference evidence="2" key="1">
    <citation type="submission" date="2019-02" db="EMBL/GenBank/DDBJ databases">
        <title>Draft genome sequence of Dolichospermum planctonicum NIES-80.</title>
        <authorList>
            <person name="Yamaguchi H."/>
            <person name="Suzuki S."/>
            <person name="Kawachi M."/>
        </authorList>
    </citation>
    <scope>NUCLEOTIDE SEQUENCE [LARGE SCALE GENOMIC DNA]</scope>
    <source>
        <strain evidence="2">NIES-80</strain>
    </source>
</reference>
<proteinExistence type="predicted"/>
<dbReference type="EMBL" id="BJCF01000001">
    <property type="protein sequence ID" value="GCL40457.1"/>
    <property type="molecule type" value="Genomic_DNA"/>
</dbReference>
<organism evidence="1 2">
    <name type="scientific">Dolichospermum planctonicum</name>
    <dbReference type="NCBI Taxonomy" id="136072"/>
    <lineage>
        <taxon>Bacteria</taxon>
        <taxon>Bacillati</taxon>
        <taxon>Cyanobacteriota</taxon>
        <taxon>Cyanophyceae</taxon>
        <taxon>Nostocales</taxon>
        <taxon>Aphanizomenonaceae</taxon>
        <taxon>Dolichospermum</taxon>
    </lineage>
</organism>
<comment type="caution">
    <text evidence="1">The sequence shown here is derived from an EMBL/GenBank/DDBJ whole genome shotgun (WGS) entry which is preliminary data.</text>
</comment>
<sequence length="84" mass="9524">MATIIISDLQLLEKKTFLYDLNSQQITQISGSIFLPLWDRPAVHLSTVYDGINNPQTTYEGPFGFHDNKIFAIDFSKLSGYLVI</sequence>
<dbReference type="OrthoDB" id="495847at2"/>
<evidence type="ECO:0000313" key="2">
    <source>
        <dbReference type="Proteomes" id="UP000299367"/>
    </source>
</evidence>
<protein>
    <submittedName>
        <fullName evidence="1">Uncharacterized protein</fullName>
    </submittedName>
</protein>
<dbReference type="AlphaFoldDB" id="A0A480A6B0"/>